<keyword evidence="2" id="KW-1185">Reference proteome</keyword>
<protein>
    <recommendedName>
        <fullName evidence="3">F-box domain-containing protein</fullName>
    </recommendedName>
</protein>
<evidence type="ECO:0008006" key="3">
    <source>
        <dbReference type="Google" id="ProtNLM"/>
    </source>
</evidence>
<reference evidence="2" key="1">
    <citation type="submission" date="2015-06" db="EMBL/GenBank/DDBJ databases">
        <title>Expansion of signal transduction pathways in fungi by whole-genome duplication.</title>
        <authorList>
            <consortium name="DOE Joint Genome Institute"/>
            <person name="Corrochano L.M."/>
            <person name="Kuo A."/>
            <person name="Marcet-Houben M."/>
            <person name="Polaino S."/>
            <person name="Salamov A."/>
            <person name="Villalobos J.M."/>
            <person name="Alvarez M.I."/>
            <person name="Avalos J."/>
            <person name="Benito E.P."/>
            <person name="Benoit I."/>
            <person name="Burger G."/>
            <person name="Camino L.P."/>
            <person name="Canovas D."/>
            <person name="Cerda-Olmedo E."/>
            <person name="Cheng J.-F."/>
            <person name="Dominguez A."/>
            <person name="Elias M."/>
            <person name="Eslava A.P."/>
            <person name="Glaser F."/>
            <person name="Grimwood J."/>
            <person name="Gutierrez G."/>
            <person name="Heitman J."/>
            <person name="Henrissat B."/>
            <person name="Iturriaga E.A."/>
            <person name="Lang B.F."/>
            <person name="Lavin J.L."/>
            <person name="Lee S."/>
            <person name="Li W."/>
            <person name="Lindquist E."/>
            <person name="Lopez-Garcia S."/>
            <person name="Luque E.M."/>
            <person name="Marcos A.T."/>
            <person name="Martin J."/>
            <person name="McCluskey K."/>
            <person name="Medina H.R."/>
            <person name="Miralles-Duran A."/>
            <person name="Miyazaki A."/>
            <person name="Munoz-Torres E."/>
            <person name="Oguiza J.A."/>
            <person name="Ohm R."/>
            <person name="Olmedo M."/>
            <person name="Orejas M."/>
            <person name="Ortiz-Castellanos L."/>
            <person name="Pisabarro A.G."/>
            <person name="Rodriguez-Romero J."/>
            <person name="Ruiz-Herrera J."/>
            <person name="Ruiz-Vazquez R."/>
            <person name="Sanz C."/>
            <person name="Schackwitz W."/>
            <person name="Schmutz J."/>
            <person name="Shahriari M."/>
            <person name="Shelest E."/>
            <person name="Silva-Franco F."/>
            <person name="Soanes D."/>
            <person name="Syed K."/>
            <person name="Tagua V.G."/>
            <person name="Talbot N.J."/>
            <person name="Thon M."/>
            <person name="De vries R.P."/>
            <person name="Wiebenga A."/>
            <person name="Yadav J.S."/>
            <person name="Braun E.L."/>
            <person name="Baker S."/>
            <person name="Garre V."/>
            <person name="Horwitz B."/>
            <person name="Torres-Martinez S."/>
            <person name="Idnurm A."/>
            <person name="Herrera-Estrella A."/>
            <person name="Gabaldon T."/>
            <person name="Grigoriev I.V."/>
        </authorList>
    </citation>
    <scope>NUCLEOTIDE SEQUENCE [LARGE SCALE GENOMIC DNA]</scope>
    <source>
        <strain evidence="2">NRRL 1555(-)</strain>
    </source>
</reference>
<gene>
    <name evidence="1" type="ORF">PHYBLDRAFT_60322</name>
</gene>
<sequence>MVQQDWPFDIVLHIFSYLSLADLCRLLRQHHFNFYCTHTLMRRIKAQQWSLDLYSSPNYFAALCNGDLWMRPMERLFCVGYDSRSGYLRFEPKQFRDRQSAWIVVNANQTLRVRCTQWIRPLSEDDRRGEVPVIWTQGDNIKENSGIRVRYRCLYTSEPKYACRTCELWRCHHRPQLMRVSIDSMSVTFEWLQQGLR</sequence>
<dbReference type="VEuPathDB" id="FungiDB:PHYBLDRAFT_60322"/>
<dbReference type="Proteomes" id="UP000077315">
    <property type="component" value="Unassembled WGS sequence"/>
</dbReference>
<evidence type="ECO:0000313" key="1">
    <source>
        <dbReference type="EMBL" id="OAD70000.1"/>
    </source>
</evidence>
<dbReference type="GeneID" id="29001535"/>
<dbReference type="EMBL" id="KV440990">
    <property type="protein sequence ID" value="OAD70000.1"/>
    <property type="molecule type" value="Genomic_DNA"/>
</dbReference>
<dbReference type="RefSeq" id="XP_018288040.1">
    <property type="nucleotide sequence ID" value="XM_018440629.1"/>
</dbReference>
<dbReference type="OrthoDB" id="2201958at2759"/>
<evidence type="ECO:0000313" key="2">
    <source>
        <dbReference type="Proteomes" id="UP000077315"/>
    </source>
</evidence>
<dbReference type="InParanoid" id="A0A163DAN5"/>
<dbReference type="CDD" id="cd09917">
    <property type="entry name" value="F-box_SF"/>
    <property type="match status" value="1"/>
</dbReference>
<name>A0A163DAN5_PHYB8</name>
<dbReference type="AlphaFoldDB" id="A0A163DAN5"/>
<proteinExistence type="predicted"/>
<accession>A0A163DAN5</accession>
<organism evidence="1 2">
    <name type="scientific">Phycomyces blakesleeanus (strain ATCC 8743b / DSM 1359 / FGSC 10004 / NBRC 33097 / NRRL 1555)</name>
    <dbReference type="NCBI Taxonomy" id="763407"/>
    <lineage>
        <taxon>Eukaryota</taxon>
        <taxon>Fungi</taxon>
        <taxon>Fungi incertae sedis</taxon>
        <taxon>Mucoromycota</taxon>
        <taxon>Mucoromycotina</taxon>
        <taxon>Mucoromycetes</taxon>
        <taxon>Mucorales</taxon>
        <taxon>Phycomycetaceae</taxon>
        <taxon>Phycomyces</taxon>
    </lineage>
</organism>